<dbReference type="InterPro" id="IPR014722">
    <property type="entry name" value="Rib_uL2_dom2"/>
</dbReference>
<evidence type="ECO:0000256" key="3">
    <source>
        <dbReference type="ARBA" id="ARBA00022884"/>
    </source>
</evidence>
<dbReference type="Pfam" id="PF08071">
    <property type="entry name" value="RS4NT"/>
    <property type="match status" value="1"/>
</dbReference>
<proteinExistence type="inferred from homology"/>
<dbReference type="Pfam" id="PF00900">
    <property type="entry name" value="Ribosomal_S4e"/>
    <property type="match status" value="1"/>
</dbReference>
<evidence type="ECO:0000259" key="8">
    <source>
        <dbReference type="Pfam" id="PF00900"/>
    </source>
</evidence>
<evidence type="ECO:0000313" key="10">
    <source>
        <dbReference type="EMBL" id="UYP47271.1"/>
    </source>
</evidence>
<evidence type="ECO:0000256" key="6">
    <source>
        <dbReference type="ARBA" id="ARBA00035272"/>
    </source>
</evidence>
<evidence type="ECO:0000313" key="11">
    <source>
        <dbReference type="Proteomes" id="UP001208689"/>
    </source>
</evidence>
<sequence length="248" mass="27549">MGSKGNKRHQKRLATPGHLQIARKERSAGAFFINPRPGAHSKNFCLPLGHVLRDLLKLTTNIRESKFILNANKVLVDGKVKHDHRLPIGMMDVIEIPEISKTYRVLPSHKHGLIVSEITQDESKFKLCKVKDISNIKGGDFQLHLHDGRNIVVKPEEISKYQTRGSVKISIPEQEILDYYPLKEGNQAIIEAGKNIGVAGQISKLTTRFGVNASIAEIESKSGETISTAYDYAFVIGTESSSIDLPME</sequence>
<dbReference type="Gene3D" id="2.30.30.30">
    <property type="match status" value="1"/>
</dbReference>
<dbReference type="GO" id="GO:0005840">
    <property type="term" value="C:ribosome"/>
    <property type="evidence" value="ECO:0007669"/>
    <property type="project" value="UniProtKB-KW"/>
</dbReference>
<dbReference type="SUPFAM" id="SSF55174">
    <property type="entry name" value="Alpha-L RNA-binding motif"/>
    <property type="match status" value="1"/>
</dbReference>
<keyword evidence="4 7" id="KW-0689">Ribosomal protein</keyword>
<keyword evidence="3 7" id="KW-0694">RNA-binding</keyword>
<dbReference type="InterPro" id="IPR036986">
    <property type="entry name" value="S4_RNA-bd_sf"/>
</dbReference>
<organism evidence="10 11">
    <name type="scientific">Candidatus Lokiarchaeum ossiferum</name>
    <dbReference type="NCBI Taxonomy" id="2951803"/>
    <lineage>
        <taxon>Archaea</taxon>
        <taxon>Promethearchaeati</taxon>
        <taxon>Promethearchaeota</taxon>
        <taxon>Promethearchaeia</taxon>
        <taxon>Promethearchaeales</taxon>
        <taxon>Promethearchaeaceae</taxon>
        <taxon>Candidatus Lokiarchaeum</taxon>
    </lineage>
</organism>
<comment type="similarity">
    <text evidence="1 7">Belongs to the eukaryotic ribosomal protein eS4 family.</text>
</comment>
<dbReference type="PIRSF" id="PIRSF002116">
    <property type="entry name" value="Ribosomal_S4"/>
    <property type="match status" value="1"/>
</dbReference>
<name>A0ABY6HV52_9ARCH</name>
<evidence type="ECO:0000256" key="5">
    <source>
        <dbReference type="ARBA" id="ARBA00023274"/>
    </source>
</evidence>
<dbReference type="InterPro" id="IPR000876">
    <property type="entry name" value="Ribosomal_eS4"/>
</dbReference>
<dbReference type="HAMAP" id="MF_00485">
    <property type="entry name" value="Ribosomal_eS4"/>
    <property type="match status" value="1"/>
</dbReference>
<dbReference type="PANTHER" id="PTHR11581:SF0">
    <property type="entry name" value="SMALL RIBOSOMAL SUBUNIT PROTEIN ES4"/>
    <property type="match status" value="1"/>
</dbReference>
<dbReference type="EMBL" id="CP104013">
    <property type="protein sequence ID" value="UYP47271.1"/>
    <property type="molecule type" value="Genomic_DNA"/>
</dbReference>
<dbReference type="InterPro" id="IPR038237">
    <property type="entry name" value="Ribosomal_eS4_central_sf"/>
</dbReference>
<evidence type="ECO:0000256" key="4">
    <source>
        <dbReference type="ARBA" id="ARBA00022980"/>
    </source>
</evidence>
<protein>
    <recommendedName>
        <fullName evidence="6 7">Small ribosomal subunit protein eS4</fullName>
    </recommendedName>
</protein>
<feature type="domain" description="Small ribosomal subunit protein eS4 central region" evidence="8">
    <location>
        <begin position="100"/>
        <end position="176"/>
    </location>
</feature>
<evidence type="ECO:0000256" key="1">
    <source>
        <dbReference type="ARBA" id="ARBA00007500"/>
    </source>
</evidence>
<evidence type="ECO:0000256" key="7">
    <source>
        <dbReference type="HAMAP-Rule" id="MF_00485"/>
    </source>
</evidence>
<dbReference type="Gene3D" id="3.10.290.10">
    <property type="entry name" value="RNA-binding S4 domain"/>
    <property type="match status" value="1"/>
</dbReference>
<keyword evidence="2" id="KW-0699">rRNA-binding</keyword>
<dbReference type="NCBIfam" id="NF003312">
    <property type="entry name" value="PRK04313.1"/>
    <property type="match status" value="1"/>
</dbReference>
<dbReference type="PROSITE" id="PS50889">
    <property type="entry name" value="S4"/>
    <property type="match status" value="1"/>
</dbReference>
<dbReference type="PANTHER" id="PTHR11581">
    <property type="entry name" value="30S/40S RIBOSOMAL PROTEIN S4"/>
    <property type="match status" value="1"/>
</dbReference>
<keyword evidence="5 7" id="KW-0687">Ribonucleoprotein</keyword>
<dbReference type="InterPro" id="IPR013843">
    <property type="entry name" value="Ribosomal_eS4_N"/>
</dbReference>
<accession>A0ABY6HV52</accession>
<dbReference type="Gene3D" id="2.40.50.740">
    <property type="match status" value="1"/>
</dbReference>
<reference evidence="10" key="1">
    <citation type="submission" date="2022-09" db="EMBL/GenBank/DDBJ databases">
        <title>Actin cytoskeleton and complex cell architecture in an #Asgard archaeon.</title>
        <authorList>
            <person name="Ponce Toledo R.I."/>
            <person name="Schleper C."/>
            <person name="Rodrigues Oliveira T."/>
            <person name="Wollweber F."/>
            <person name="Xu J."/>
            <person name="Rittmann S."/>
            <person name="Klingl A."/>
            <person name="Pilhofer M."/>
        </authorList>
    </citation>
    <scope>NUCLEOTIDE SEQUENCE</scope>
    <source>
        <strain evidence="10">B-35</strain>
    </source>
</reference>
<feature type="domain" description="Small ribosomal subunit protein eS4 N-terminal" evidence="9">
    <location>
        <begin position="4"/>
        <end position="42"/>
    </location>
</feature>
<dbReference type="Proteomes" id="UP001208689">
    <property type="component" value="Chromosome"/>
</dbReference>
<dbReference type="InterPro" id="IPR013845">
    <property type="entry name" value="Ribosomal_eS4_central_region"/>
</dbReference>
<evidence type="ECO:0000259" key="9">
    <source>
        <dbReference type="Pfam" id="PF08071"/>
    </source>
</evidence>
<evidence type="ECO:0000256" key="2">
    <source>
        <dbReference type="ARBA" id="ARBA00022730"/>
    </source>
</evidence>
<gene>
    <name evidence="7" type="primary">rps4e</name>
    <name evidence="10" type="ORF">NEF87_003556</name>
</gene>
<keyword evidence="11" id="KW-1185">Reference proteome</keyword>